<protein>
    <submittedName>
        <fullName evidence="5">Chitin synthase</fullName>
    </submittedName>
</protein>
<dbReference type="Proteomes" id="UP000735302">
    <property type="component" value="Unassembled WGS sequence"/>
</dbReference>
<dbReference type="EMBL" id="BLXT01001979">
    <property type="protein sequence ID" value="GFN90034.1"/>
    <property type="molecule type" value="Genomic_DNA"/>
</dbReference>
<dbReference type="GO" id="GO:0016020">
    <property type="term" value="C:membrane"/>
    <property type="evidence" value="ECO:0007669"/>
    <property type="project" value="UniProtKB-SubCell"/>
</dbReference>
<dbReference type="InterPro" id="IPR004835">
    <property type="entry name" value="Chitin_synth"/>
</dbReference>
<evidence type="ECO:0000313" key="6">
    <source>
        <dbReference type="Proteomes" id="UP000735302"/>
    </source>
</evidence>
<evidence type="ECO:0000256" key="3">
    <source>
        <dbReference type="ARBA" id="ARBA00023136"/>
    </source>
</evidence>
<proteinExistence type="predicted"/>
<feature type="transmembrane region" description="Helical" evidence="4">
    <location>
        <begin position="132"/>
        <end position="152"/>
    </location>
</feature>
<dbReference type="GO" id="GO:0004100">
    <property type="term" value="F:chitin synthase activity"/>
    <property type="evidence" value="ECO:0007669"/>
    <property type="project" value="InterPro"/>
</dbReference>
<gene>
    <name evidence="5" type="ORF">PoB_001654000</name>
</gene>
<feature type="transmembrane region" description="Helical" evidence="4">
    <location>
        <begin position="172"/>
        <end position="197"/>
    </location>
</feature>
<dbReference type="PANTHER" id="PTHR22914">
    <property type="entry name" value="CHITIN SYNTHASE"/>
    <property type="match status" value="1"/>
</dbReference>
<dbReference type="AlphaFoldDB" id="A0AAV3Z3N0"/>
<comment type="subcellular location">
    <subcellularLocation>
        <location evidence="1">Membrane</location>
        <topology evidence="1">Multi-pass membrane protein</topology>
    </subcellularLocation>
</comment>
<name>A0AAV3Z3N0_9GAST</name>
<dbReference type="GO" id="GO:0006031">
    <property type="term" value="P:chitin biosynthetic process"/>
    <property type="evidence" value="ECO:0007669"/>
    <property type="project" value="TreeGrafter"/>
</dbReference>
<reference evidence="5 6" key="1">
    <citation type="journal article" date="2021" name="Elife">
        <title>Chloroplast acquisition without the gene transfer in kleptoplastic sea slugs, Plakobranchus ocellatus.</title>
        <authorList>
            <person name="Maeda T."/>
            <person name="Takahashi S."/>
            <person name="Yoshida T."/>
            <person name="Shimamura S."/>
            <person name="Takaki Y."/>
            <person name="Nagai Y."/>
            <person name="Toyoda A."/>
            <person name="Suzuki Y."/>
            <person name="Arimoto A."/>
            <person name="Ishii H."/>
            <person name="Satoh N."/>
            <person name="Nishiyama T."/>
            <person name="Hasebe M."/>
            <person name="Maruyama T."/>
            <person name="Minagawa J."/>
            <person name="Obokata J."/>
            <person name="Shigenobu S."/>
        </authorList>
    </citation>
    <scope>NUCLEOTIDE SEQUENCE [LARGE SCALE GENOMIC DNA]</scope>
</reference>
<dbReference type="PANTHER" id="PTHR22914:SF41">
    <property type="entry name" value="CHITIN SYNTHASE 7"/>
    <property type="match status" value="1"/>
</dbReference>
<keyword evidence="6" id="KW-1185">Reference proteome</keyword>
<dbReference type="GO" id="GO:0071944">
    <property type="term" value="C:cell periphery"/>
    <property type="evidence" value="ECO:0007669"/>
    <property type="project" value="TreeGrafter"/>
</dbReference>
<evidence type="ECO:0000256" key="4">
    <source>
        <dbReference type="SAM" id="Phobius"/>
    </source>
</evidence>
<feature type="transmembrane region" description="Helical" evidence="4">
    <location>
        <begin position="104"/>
        <end position="125"/>
    </location>
</feature>
<feature type="transmembrane region" description="Helical" evidence="4">
    <location>
        <begin position="45"/>
        <end position="67"/>
    </location>
</feature>
<evidence type="ECO:0000256" key="1">
    <source>
        <dbReference type="ARBA" id="ARBA00004141"/>
    </source>
</evidence>
<keyword evidence="2 4" id="KW-0812">Transmembrane</keyword>
<keyword evidence="3 4" id="KW-0472">Membrane</keyword>
<evidence type="ECO:0000313" key="5">
    <source>
        <dbReference type="EMBL" id="GFN90034.1"/>
    </source>
</evidence>
<comment type="caution">
    <text evidence="5">The sequence shown here is derived from an EMBL/GenBank/DDBJ whole genome shotgun (WGS) entry which is preliminary data.</text>
</comment>
<organism evidence="5 6">
    <name type="scientific">Plakobranchus ocellatus</name>
    <dbReference type="NCBI Taxonomy" id="259542"/>
    <lineage>
        <taxon>Eukaryota</taxon>
        <taxon>Metazoa</taxon>
        <taxon>Spiralia</taxon>
        <taxon>Lophotrochozoa</taxon>
        <taxon>Mollusca</taxon>
        <taxon>Gastropoda</taxon>
        <taxon>Heterobranchia</taxon>
        <taxon>Euthyneura</taxon>
        <taxon>Panpulmonata</taxon>
        <taxon>Sacoglossa</taxon>
        <taxon>Placobranchoidea</taxon>
        <taxon>Plakobranchidae</taxon>
        <taxon>Plakobranchus</taxon>
    </lineage>
</organism>
<keyword evidence="4" id="KW-1133">Transmembrane helix</keyword>
<sequence length="378" mass="43222">MYNFRHPNPVFQFIETSSSSSIPSQSSDAQTATGKHIQQEANWKVSFILNLFKLLFSFIAFFIFFYIDVSGTEFSLQSMFTKDMYNVSLNAWTFHESIAETRTFWAFGLNLISSPMCYILVVLVIRSNMQKGSFALAVWFSLLVPGVVLYWGDYCTHIFGSSSVCHDQEESGVAHKCFIAAGILLLVGHLIFVVLQWSTKNFNSLMRETQLFWTPGYNGIILDTNILLNWRQSLSTKQGEHTTNRPAKRVYICTTMYREDEGEMRNLLESLARVNKAQKNVADTSFESHIVFDGGAQGDDISDFALVLLSLLEETLGIKPTESAKYKTPYGFKLTWPGADRNSMSFNIHLKDNLLVKNKKRWSQIMYMSYVLDFLPRE</sequence>
<accession>A0AAV3Z3N0</accession>
<evidence type="ECO:0000256" key="2">
    <source>
        <dbReference type="ARBA" id="ARBA00022692"/>
    </source>
</evidence>